<dbReference type="Proteomes" id="UP000297245">
    <property type="component" value="Unassembled WGS sequence"/>
</dbReference>
<proteinExistence type="predicted"/>
<keyword evidence="2" id="KW-1185">Reference proteome</keyword>
<name>A0A4S8KVS7_DENBC</name>
<reference evidence="1 2" key="1">
    <citation type="journal article" date="2019" name="Nat. Ecol. Evol.">
        <title>Megaphylogeny resolves global patterns of mushroom evolution.</title>
        <authorList>
            <person name="Varga T."/>
            <person name="Krizsan K."/>
            <person name="Foldi C."/>
            <person name="Dima B."/>
            <person name="Sanchez-Garcia M."/>
            <person name="Sanchez-Ramirez S."/>
            <person name="Szollosi G.J."/>
            <person name="Szarkandi J.G."/>
            <person name="Papp V."/>
            <person name="Albert L."/>
            <person name="Andreopoulos W."/>
            <person name="Angelini C."/>
            <person name="Antonin V."/>
            <person name="Barry K.W."/>
            <person name="Bougher N.L."/>
            <person name="Buchanan P."/>
            <person name="Buyck B."/>
            <person name="Bense V."/>
            <person name="Catcheside P."/>
            <person name="Chovatia M."/>
            <person name="Cooper J."/>
            <person name="Damon W."/>
            <person name="Desjardin D."/>
            <person name="Finy P."/>
            <person name="Geml J."/>
            <person name="Haridas S."/>
            <person name="Hughes K."/>
            <person name="Justo A."/>
            <person name="Karasinski D."/>
            <person name="Kautmanova I."/>
            <person name="Kiss B."/>
            <person name="Kocsube S."/>
            <person name="Kotiranta H."/>
            <person name="LaButti K.M."/>
            <person name="Lechner B.E."/>
            <person name="Liimatainen K."/>
            <person name="Lipzen A."/>
            <person name="Lukacs Z."/>
            <person name="Mihaltcheva S."/>
            <person name="Morgado L.N."/>
            <person name="Niskanen T."/>
            <person name="Noordeloos M.E."/>
            <person name="Ohm R.A."/>
            <person name="Ortiz-Santana B."/>
            <person name="Ovrebo C."/>
            <person name="Racz N."/>
            <person name="Riley R."/>
            <person name="Savchenko A."/>
            <person name="Shiryaev A."/>
            <person name="Soop K."/>
            <person name="Spirin V."/>
            <person name="Szebenyi C."/>
            <person name="Tomsovsky M."/>
            <person name="Tulloss R.E."/>
            <person name="Uehling J."/>
            <person name="Grigoriev I.V."/>
            <person name="Vagvolgyi C."/>
            <person name="Papp T."/>
            <person name="Martin F.M."/>
            <person name="Miettinen O."/>
            <person name="Hibbett D.S."/>
            <person name="Nagy L.G."/>
        </authorList>
    </citation>
    <scope>NUCLEOTIDE SEQUENCE [LARGE SCALE GENOMIC DNA]</scope>
    <source>
        <strain evidence="1 2">CBS 962.96</strain>
    </source>
</reference>
<gene>
    <name evidence="1" type="ORF">K435DRAFT_874790</name>
</gene>
<evidence type="ECO:0000313" key="2">
    <source>
        <dbReference type="Proteomes" id="UP000297245"/>
    </source>
</evidence>
<evidence type="ECO:0000313" key="1">
    <source>
        <dbReference type="EMBL" id="THU80054.1"/>
    </source>
</evidence>
<sequence length="154" mass="17560">MNRGSIWADLVELVENHYKSLRSSQFDSRPGGIRLTDHVIKRCVRVDAIGRTGGDCLEPVQEPDKVIVKDNCRDERKVGGGPETLKARFNTNLPQLFIRSDSGKQEDLRVVRRPGKHHEWKGIELLLIGKVTFSEEEGERVAIYHQRPEQPPQP</sequence>
<protein>
    <submittedName>
        <fullName evidence="1">Uncharacterized protein</fullName>
    </submittedName>
</protein>
<organism evidence="1 2">
    <name type="scientific">Dendrothele bispora (strain CBS 962.96)</name>
    <dbReference type="NCBI Taxonomy" id="1314807"/>
    <lineage>
        <taxon>Eukaryota</taxon>
        <taxon>Fungi</taxon>
        <taxon>Dikarya</taxon>
        <taxon>Basidiomycota</taxon>
        <taxon>Agaricomycotina</taxon>
        <taxon>Agaricomycetes</taxon>
        <taxon>Agaricomycetidae</taxon>
        <taxon>Agaricales</taxon>
        <taxon>Agaricales incertae sedis</taxon>
        <taxon>Dendrothele</taxon>
    </lineage>
</organism>
<dbReference type="AlphaFoldDB" id="A0A4S8KVS7"/>
<accession>A0A4S8KVS7</accession>
<dbReference type="EMBL" id="ML179945">
    <property type="protein sequence ID" value="THU80054.1"/>
    <property type="molecule type" value="Genomic_DNA"/>
</dbReference>